<evidence type="ECO:0000313" key="2">
    <source>
        <dbReference type="Proteomes" id="UP000828390"/>
    </source>
</evidence>
<reference evidence="1" key="2">
    <citation type="submission" date="2020-11" db="EMBL/GenBank/DDBJ databases">
        <authorList>
            <person name="McCartney M.A."/>
            <person name="Auch B."/>
            <person name="Kono T."/>
            <person name="Mallez S."/>
            <person name="Becker A."/>
            <person name="Gohl D.M."/>
            <person name="Silverstein K.A.T."/>
            <person name="Koren S."/>
            <person name="Bechman K.B."/>
            <person name="Herman A."/>
            <person name="Abrahante J.E."/>
            <person name="Garbe J."/>
        </authorList>
    </citation>
    <scope>NUCLEOTIDE SEQUENCE</scope>
    <source>
        <strain evidence="1">Duluth1</strain>
        <tissue evidence="1">Whole animal</tissue>
    </source>
</reference>
<organism evidence="1 2">
    <name type="scientific">Dreissena polymorpha</name>
    <name type="common">Zebra mussel</name>
    <name type="synonym">Mytilus polymorpha</name>
    <dbReference type="NCBI Taxonomy" id="45954"/>
    <lineage>
        <taxon>Eukaryota</taxon>
        <taxon>Metazoa</taxon>
        <taxon>Spiralia</taxon>
        <taxon>Lophotrochozoa</taxon>
        <taxon>Mollusca</taxon>
        <taxon>Bivalvia</taxon>
        <taxon>Autobranchia</taxon>
        <taxon>Heteroconchia</taxon>
        <taxon>Euheterodonta</taxon>
        <taxon>Imparidentia</taxon>
        <taxon>Neoheterodontei</taxon>
        <taxon>Myida</taxon>
        <taxon>Dreissenoidea</taxon>
        <taxon>Dreissenidae</taxon>
        <taxon>Dreissena</taxon>
    </lineage>
</organism>
<dbReference type="EMBL" id="JAIWYP010000009">
    <property type="protein sequence ID" value="KAH3769240.1"/>
    <property type="molecule type" value="Genomic_DNA"/>
</dbReference>
<sequence>MFGVNSFRDQIAMYTSYSAKRPERFSNDDDPFYLAPRIKEGFSSQLFLRQRLGEVKLAKMLNTMAVAANRPKVKRYTNHSA</sequence>
<accession>A0A9D4DYP6</accession>
<keyword evidence="2" id="KW-1185">Reference proteome</keyword>
<proteinExistence type="predicted"/>
<protein>
    <submittedName>
        <fullName evidence="1">Uncharacterized protein</fullName>
    </submittedName>
</protein>
<dbReference type="AlphaFoldDB" id="A0A9D4DYP6"/>
<dbReference type="Proteomes" id="UP000828390">
    <property type="component" value="Unassembled WGS sequence"/>
</dbReference>
<comment type="caution">
    <text evidence="1">The sequence shown here is derived from an EMBL/GenBank/DDBJ whole genome shotgun (WGS) entry which is preliminary data.</text>
</comment>
<evidence type="ECO:0000313" key="1">
    <source>
        <dbReference type="EMBL" id="KAH3769240.1"/>
    </source>
</evidence>
<gene>
    <name evidence="1" type="ORF">DPMN_170489</name>
</gene>
<name>A0A9D4DYP6_DREPO</name>
<reference evidence="1" key="1">
    <citation type="journal article" date="2019" name="bioRxiv">
        <title>The Genome of the Zebra Mussel, Dreissena polymorpha: A Resource for Invasive Species Research.</title>
        <authorList>
            <person name="McCartney M.A."/>
            <person name="Auch B."/>
            <person name="Kono T."/>
            <person name="Mallez S."/>
            <person name="Zhang Y."/>
            <person name="Obille A."/>
            <person name="Becker A."/>
            <person name="Abrahante J.E."/>
            <person name="Garbe J."/>
            <person name="Badalamenti J.P."/>
            <person name="Herman A."/>
            <person name="Mangelson H."/>
            <person name="Liachko I."/>
            <person name="Sullivan S."/>
            <person name="Sone E.D."/>
            <person name="Koren S."/>
            <person name="Silverstein K.A.T."/>
            <person name="Beckman K.B."/>
            <person name="Gohl D.M."/>
        </authorList>
    </citation>
    <scope>NUCLEOTIDE SEQUENCE</scope>
    <source>
        <strain evidence="1">Duluth1</strain>
        <tissue evidence="1">Whole animal</tissue>
    </source>
</reference>